<keyword evidence="3" id="KW-1185">Reference proteome</keyword>
<comment type="caution">
    <text evidence="2">The sequence shown here is derived from an EMBL/GenBank/DDBJ whole genome shotgun (WGS) entry which is preliminary data.</text>
</comment>
<organism evidence="2 3">
    <name type="scientific">Portunus trituberculatus</name>
    <name type="common">Swimming crab</name>
    <name type="synonym">Neptunus trituberculatus</name>
    <dbReference type="NCBI Taxonomy" id="210409"/>
    <lineage>
        <taxon>Eukaryota</taxon>
        <taxon>Metazoa</taxon>
        <taxon>Ecdysozoa</taxon>
        <taxon>Arthropoda</taxon>
        <taxon>Crustacea</taxon>
        <taxon>Multicrustacea</taxon>
        <taxon>Malacostraca</taxon>
        <taxon>Eumalacostraca</taxon>
        <taxon>Eucarida</taxon>
        <taxon>Decapoda</taxon>
        <taxon>Pleocyemata</taxon>
        <taxon>Brachyura</taxon>
        <taxon>Eubrachyura</taxon>
        <taxon>Portunoidea</taxon>
        <taxon>Portunidae</taxon>
        <taxon>Portuninae</taxon>
        <taxon>Portunus</taxon>
    </lineage>
</organism>
<dbReference type="Proteomes" id="UP000324222">
    <property type="component" value="Unassembled WGS sequence"/>
</dbReference>
<feature type="compositionally biased region" description="Polar residues" evidence="1">
    <location>
        <begin position="1"/>
        <end position="12"/>
    </location>
</feature>
<proteinExistence type="predicted"/>
<feature type="region of interest" description="Disordered" evidence="1">
    <location>
        <begin position="1"/>
        <end position="63"/>
    </location>
</feature>
<sequence length="63" mass="6928">MGDNCNDQNGTVNVKGIKYPDDSAAPECAGRRRHGEEGGGGEAQDGKQDGRRGVKRRKAWRWK</sequence>
<accession>A0A5B7IJQ4</accession>
<gene>
    <name evidence="2" type="ORF">E2C01_075658</name>
</gene>
<reference evidence="2 3" key="1">
    <citation type="submission" date="2019-05" db="EMBL/GenBank/DDBJ databases">
        <title>Another draft genome of Portunus trituberculatus and its Hox gene families provides insights of decapod evolution.</title>
        <authorList>
            <person name="Jeong J.-H."/>
            <person name="Song I."/>
            <person name="Kim S."/>
            <person name="Choi T."/>
            <person name="Kim D."/>
            <person name="Ryu S."/>
            <person name="Kim W."/>
        </authorList>
    </citation>
    <scope>NUCLEOTIDE SEQUENCE [LARGE SCALE GENOMIC DNA]</scope>
    <source>
        <tissue evidence="2">Muscle</tissue>
    </source>
</reference>
<feature type="compositionally biased region" description="Basic residues" evidence="1">
    <location>
        <begin position="53"/>
        <end position="63"/>
    </location>
</feature>
<protein>
    <submittedName>
        <fullName evidence="2">Uncharacterized protein</fullName>
    </submittedName>
</protein>
<name>A0A5B7IJQ4_PORTR</name>
<evidence type="ECO:0000313" key="3">
    <source>
        <dbReference type="Proteomes" id="UP000324222"/>
    </source>
</evidence>
<evidence type="ECO:0000313" key="2">
    <source>
        <dbReference type="EMBL" id="MPC81058.1"/>
    </source>
</evidence>
<dbReference type="EMBL" id="VSRR010055796">
    <property type="protein sequence ID" value="MPC81058.1"/>
    <property type="molecule type" value="Genomic_DNA"/>
</dbReference>
<evidence type="ECO:0000256" key="1">
    <source>
        <dbReference type="SAM" id="MobiDB-lite"/>
    </source>
</evidence>
<dbReference type="AlphaFoldDB" id="A0A5B7IJQ4"/>